<proteinExistence type="predicted"/>
<dbReference type="PANTHER" id="PTHR12526">
    <property type="entry name" value="GLYCOSYLTRANSFERASE"/>
    <property type="match status" value="1"/>
</dbReference>
<evidence type="ECO:0000313" key="3">
    <source>
        <dbReference type="EMBL" id="BAF59287.1"/>
    </source>
</evidence>
<dbReference type="eggNOG" id="COG0438">
    <property type="taxonomic scope" value="Bacteria"/>
</dbReference>
<gene>
    <name evidence="3" type="primary">RfaG</name>
    <name evidence="3" type="ordered locus">PTH_1106</name>
</gene>
<dbReference type="PANTHER" id="PTHR12526:SF622">
    <property type="entry name" value="GLYCOSYLTRANSFERASE (GROUP I)"/>
    <property type="match status" value="1"/>
</dbReference>
<evidence type="ECO:0000259" key="1">
    <source>
        <dbReference type="Pfam" id="PF00534"/>
    </source>
</evidence>
<dbReference type="AlphaFoldDB" id="A5D386"/>
<dbReference type="InterPro" id="IPR001296">
    <property type="entry name" value="Glyco_trans_1"/>
</dbReference>
<sequence length="400" mass="42575">MRVLMISGANIRAFGGDAVHTFETAGGLARAGVRVTLLLRGKYRGSGLSGIKVVGLPVTGIKYLDWLIGPLLMCLAALVLTVCNDYDAVYVRDSIQEMPAVLLLRLLNKVVVLEVNAAAAEDLRSRGRPAWKLAVAAWAQRRACLSASLVLTVTAALAGWLAGQGVPAGKVVVVANGANPYLYRPMDREAALFRSGLDSSKTYLCFAGNLAAWQGAGAIIDAFARLAGCYPDAVLLIIGDGQERLALEGRVRRLGLQGRVIFTGWLPYPRVPLYMNASVAGIGGGWCGGDPLLRRRFACSGSSAIKVFSYLACGLPVVIPDIPDLADVVRRAGCGLVAAPDRLEDLAAALKAVLDNPRYRAEAGLRGRAFIEREGTWEHRAAQIKLLIEQKTGRAGGISR</sequence>
<reference evidence="4" key="1">
    <citation type="journal article" date="2008" name="Genome Res.">
        <title>The genome of Pelotomaculum thermopropionicum reveals niche-associated evolution in anaerobic microbiota.</title>
        <authorList>
            <person name="Kosaka T."/>
            <person name="Kato S."/>
            <person name="Shimoyama T."/>
            <person name="Ishii S."/>
            <person name="Abe T."/>
            <person name="Watanabe K."/>
        </authorList>
    </citation>
    <scope>NUCLEOTIDE SEQUENCE [LARGE SCALE GENOMIC DNA]</scope>
    <source>
        <strain evidence="4">DSM 13744 / JCM 10971 / SI</strain>
    </source>
</reference>
<dbReference type="SUPFAM" id="SSF53756">
    <property type="entry name" value="UDP-Glycosyltransferase/glycogen phosphorylase"/>
    <property type="match status" value="1"/>
</dbReference>
<dbReference type="STRING" id="370438.PTH_1106"/>
<keyword evidence="3" id="KW-0808">Transferase</keyword>
<accession>A5D386</accession>
<organism evidence="3 4">
    <name type="scientific">Pelotomaculum thermopropionicum (strain DSM 13744 / JCM 10971 / SI)</name>
    <dbReference type="NCBI Taxonomy" id="370438"/>
    <lineage>
        <taxon>Bacteria</taxon>
        <taxon>Bacillati</taxon>
        <taxon>Bacillota</taxon>
        <taxon>Clostridia</taxon>
        <taxon>Eubacteriales</taxon>
        <taxon>Desulfotomaculaceae</taxon>
        <taxon>Pelotomaculum</taxon>
    </lineage>
</organism>
<dbReference type="Proteomes" id="UP000006556">
    <property type="component" value="Chromosome"/>
</dbReference>
<protein>
    <submittedName>
        <fullName evidence="3">Glycosyltransferase</fullName>
    </submittedName>
</protein>
<dbReference type="EMBL" id="AP009389">
    <property type="protein sequence ID" value="BAF59287.1"/>
    <property type="molecule type" value="Genomic_DNA"/>
</dbReference>
<dbReference type="InterPro" id="IPR028098">
    <property type="entry name" value="Glyco_trans_4-like_N"/>
</dbReference>
<feature type="domain" description="Glycosyl transferase family 1" evidence="1">
    <location>
        <begin position="188"/>
        <end position="368"/>
    </location>
</feature>
<dbReference type="HOGENOM" id="CLU_009583_2_2_9"/>
<dbReference type="Pfam" id="PF13579">
    <property type="entry name" value="Glyco_trans_4_4"/>
    <property type="match status" value="1"/>
</dbReference>
<evidence type="ECO:0000313" key="4">
    <source>
        <dbReference type="Proteomes" id="UP000006556"/>
    </source>
</evidence>
<feature type="domain" description="Glycosyltransferase subfamily 4-like N-terminal" evidence="2">
    <location>
        <begin position="15"/>
        <end position="177"/>
    </location>
</feature>
<dbReference type="KEGG" id="pth:PTH_1106"/>
<dbReference type="Gene3D" id="3.40.50.2000">
    <property type="entry name" value="Glycogen Phosphorylase B"/>
    <property type="match status" value="2"/>
</dbReference>
<keyword evidence="4" id="KW-1185">Reference proteome</keyword>
<dbReference type="Pfam" id="PF00534">
    <property type="entry name" value="Glycos_transf_1"/>
    <property type="match status" value="1"/>
</dbReference>
<evidence type="ECO:0000259" key="2">
    <source>
        <dbReference type="Pfam" id="PF13579"/>
    </source>
</evidence>
<name>A5D386_PELTS</name>
<dbReference type="GO" id="GO:0016757">
    <property type="term" value="F:glycosyltransferase activity"/>
    <property type="evidence" value="ECO:0007669"/>
    <property type="project" value="InterPro"/>
</dbReference>
<dbReference type="CAZy" id="GT4">
    <property type="family name" value="Glycosyltransferase Family 4"/>
</dbReference>
<dbReference type="CDD" id="cd03794">
    <property type="entry name" value="GT4_WbuB-like"/>
    <property type="match status" value="1"/>
</dbReference>